<reference evidence="4" key="1">
    <citation type="journal article" date="2014" name="Proc. Natl. Acad. Sci. U.S.A.">
        <title>Extensive sampling of basidiomycete genomes demonstrates inadequacy of the white-rot/brown-rot paradigm for wood decay fungi.</title>
        <authorList>
            <person name="Riley R."/>
            <person name="Salamov A.A."/>
            <person name="Brown D.W."/>
            <person name="Nagy L.G."/>
            <person name="Floudas D."/>
            <person name="Held B.W."/>
            <person name="Levasseur A."/>
            <person name="Lombard V."/>
            <person name="Morin E."/>
            <person name="Otillar R."/>
            <person name="Lindquist E.A."/>
            <person name="Sun H."/>
            <person name="LaButti K.M."/>
            <person name="Schmutz J."/>
            <person name="Jabbour D."/>
            <person name="Luo H."/>
            <person name="Baker S.E."/>
            <person name="Pisabarro A.G."/>
            <person name="Walton J.D."/>
            <person name="Blanchette R.A."/>
            <person name="Henrissat B."/>
            <person name="Martin F."/>
            <person name="Cullen D."/>
            <person name="Hibbett D.S."/>
            <person name="Grigoriev I.V."/>
        </authorList>
    </citation>
    <scope>NUCLEOTIDE SEQUENCE [LARGE SCALE GENOMIC DNA]</scope>
    <source>
        <strain evidence="4">MUCL 33604</strain>
    </source>
</reference>
<accession>A0A067P568</accession>
<evidence type="ECO:0000313" key="4">
    <source>
        <dbReference type="Proteomes" id="UP000027265"/>
    </source>
</evidence>
<protein>
    <submittedName>
        <fullName evidence="3">Uncharacterized protein</fullName>
    </submittedName>
</protein>
<evidence type="ECO:0000256" key="2">
    <source>
        <dbReference type="SAM" id="MobiDB-lite"/>
    </source>
</evidence>
<dbReference type="HOGENOM" id="CLU_1133728_0_0_1"/>
<organism evidence="3 4">
    <name type="scientific">Jaapia argillacea MUCL 33604</name>
    <dbReference type="NCBI Taxonomy" id="933084"/>
    <lineage>
        <taxon>Eukaryota</taxon>
        <taxon>Fungi</taxon>
        <taxon>Dikarya</taxon>
        <taxon>Basidiomycota</taxon>
        <taxon>Agaricomycotina</taxon>
        <taxon>Agaricomycetes</taxon>
        <taxon>Agaricomycetidae</taxon>
        <taxon>Jaapiales</taxon>
        <taxon>Jaapiaceae</taxon>
        <taxon>Jaapia</taxon>
    </lineage>
</organism>
<evidence type="ECO:0000313" key="3">
    <source>
        <dbReference type="EMBL" id="KDQ50048.1"/>
    </source>
</evidence>
<name>A0A067P568_9AGAM</name>
<evidence type="ECO:0000256" key="1">
    <source>
        <dbReference type="SAM" id="Coils"/>
    </source>
</evidence>
<feature type="coiled-coil region" evidence="1">
    <location>
        <begin position="136"/>
        <end position="184"/>
    </location>
</feature>
<keyword evidence="1" id="KW-0175">Coiled coil</keyword>
<dbReference type="EMBL" id="KL197767">
    <property type="protein sequence ID" value="KDQ50048.1"/>
    <property type="molecule type" value="Genomic_DNA"/>
</dbReference>
<feature type="region of interest" description="Disordered" evidence="2">
    <location>
        <begin position="1"/>
        <end position="46"/>
    </location>
</feature>
<gene>
    <name evidence="3" type="ORF">JAAARDRAFT_51444</name>
</gene>
<dbReference type="AlphaFoldDB" id="A0A067P568"/>
<dbReference type="InParanoid" id="A0A067P568"/>
<sequence length="245" mass="27592">MCNEIRRSRSVTPIPATNGKRPTESRNVGSVAQQEREGRQHKRPRNLLQLLDQEECILPPSELPTPSSPTSSPDFATGVEPYTIVGLGKENDLLRALVGVLRSEKEALKVDKDDLKTDKSVMSLELGILKLDVAHMRQKLQSLGDLQDEIQELQLSLEASEEDAQAAKDDVETLEDNVKEYMESEGRLRLRLQGMVSRNEFLEAEVSRLVGNGADGHVCLQCYTLADVYDRVDYSTWDILYMYEL</sequence>
<keyword evidence="4" id="KW-1185">Reference proteome</keyword>
<proteinExistence type="predicted"/>
<dbReference type="Gene3D" id="1.20.1480.30">
    <property type="entry name" value="Designed four-helix bundle protein"/>
    <property type="match status" value="1"/>
</dbReference>
<dbReference type="Proteomes" id="UP000027265">
    <property type="component" value="Unassembled WGS sequence"/>
</dbReference>